<dbReference type="RefSeq" id="WP_147905506.1">
    <property type="nucleotide sequence ID" value="NZ_BAAAGC010000006.1"/>
</dbReference>
<organism evidence="3 4">
    <name type="scientific">Rheinheimera tangshanensis</name>
    <dbReference type="NCBI Taxonomy" id="400153"/>
    <lineage>
        <taxon>Bacteria</taxon>
        <taxon>Pseudomonadati</taxon>
        <taxon>Pseudomonadota</taxon>
        <taxon>Gammaproteobacteria</taxon>
        <taxon>Chromatiales</taxon>
        <taxon>Chromatiaceae</taxon>
        <taxon>Rheinheimera</taxon>
    </lineage>
</organism>
<gene>
    <name evidence="3" type="ORF">FU839_18065</name>
</gene>
<dbReference type="SUPFAM" id="SSF48317">
    <property type="entry name" value="Acid phosphatase/Vanadium-dependent haloperoxidase"/>
    <property type="match status" value="1"/>
</dbReference>
<proteinExistence type="predicted"/>
<keyword evidence="4" id="KW-1185">Reference proteome</keyword>
<comment type="caution">
    <text evidence="3">The sequence shown here is derived from an EMBL/GenBank/DDBJ whole genome shotgun (WGS) entry which is preliminary data.</text>
</comment>
<evidence type="ECO:0000313" key="3">
    <source>
        <dbReference type="EMBL" id="TXK77703.1"/>
    </source>
</evidence>
<evidence type="ECO:0000256" key="1">
    <source>
        <dbReference type="SAM" id="SignalP"/>
    </source>
</evidence>
<dbReference type="Pfam" id="PF01569">
    <property type="entry name" value="PAP2"/>
    <property type="match status" value="1"/>
</dbReference>
<feature type="chain" id="PRO_5022896364" evidence="1">
    <location>
        <begin position="28"/>
        <end position="180"/>
    </location>
</feature>
<keyword evidence="1" id="KW-0732">Signal</keyword>
<dbReference type="Proteomes" id="UP000321814">
    <property type="component" value="Unassembled WGS sequence"/>
</dbReference>
<dbReference type="AlphaFoldDB" id="A0A5C8LP13"/>
<feature type="domain" description="Phosphatidic acid phosphatase type 2/haloperoxidase" evidence="2">
    <location>
        <begin position="61"/>
        <end position="156"/>
    </location>
</feature>
<accession>A0A5C8LP13</accession>
<sequence>MARIPALLKWSLTSVLISLHCSVPLHASSTENTANLLRIALPVSGWAMTRYYADQDGETQFYKSFAATVLSSYALKNTIHKSRPDGSDNDAFPSGHSAMAFQGATFIQRRYGNELGIPAYVLAAWTAQSRVNSDKHDYSDILAGALIGFASSYYFTENSDLHVMPFVSQQGTGLALNYRW</sequence>
<dbReference type="Gene3D" id="1.20.144.10">
    <property type="entry name" value="Phosphatidic acid phosphatase type 2/haloperoxidase"/>
    <property type="match status" value="1"/>
</dbReference>
<reference evidence="3 4" key="1">
    <citation type="submission" date="2019-08" db="EMBL/GenBank/DDBJ databases">
        <title>Draft genome analysis of Rheinheimera tangshanensis isolated from the roots of fresh rice plants (Oryza sativa).</title>
        <authorList>
            <person name="Yu Q."/>
            <person name="Qi Y."/>
            <person name="Zhang H."/>
            <person name="Pu J."/>
        </authorList>
    </citation>
    <scope>NUCLEOTIDE SEQUENCE [LARGE SCALE GENOMIC DNA]</scope>
    <source>
        <strain evidence="3 4">JA3-B52</strain>
    </source>
</reference>
<dbReference type="InterPro" id="IPR000326">
    <property type="entry name" value="PAP2/HPO"/>
</dbReference>
<evidence type="ECO:0000259" key="2">
    <source>
        <dbReference type="SMART" id="SM00014"/>
    </source>
</evidence>
<dbReference type="EMBL" id="VRLR01000018">
    <property type="protein sequence ID" value="TXK77703.1"/>
    <property type="molecule type" value="Genomic_DNA"/>
</dbReference>
<dbReference type="SMART" id="SM00014">
    <property type="entry name" value="acidPPc"/>
    <property type="match status" value="1"/>
</dbReference>
<name>A0A5C8LP13_9GAMM</name>
<dbReference type="OrthoDB" id="9773582at2"/>
<evidence type="ECO:0000313" key="4">
    <source>
        <dbReference type="Proteomes" id="UP000321814"/>
    </source>
</evidence>
<dbReference type="InterPro" id="IPR036938">
    <property type="entry name" value="PAP2/HPO_sf"/>
</dbReference>
<protein>
    <submittedName>
        <fullName evidence="3">Phosphatase PAP2 family protein</fullName>
    </submittedName>
</protein>
<feature type="signal peptide" evidence="1">
    <location>
        <begin position="1"/>
        <end position="27"/>
    </location>
</feature>
<dbReference type="CDD" id="cd03394">
    <property type="entry name" value="PAP2_like_5"/>
    <property type="match status" value="1"/>
</dbReference>